<dbReference type="RefSeq" id="WP_023580012.1">
    <property type="nucleotide sequence ID" value="NZ_AVGG01000018.1"/>
</dbReference>
<evidence type="ECO:0000256" key="3">
    <source>
        <dbReference type="ARBA" id="ARBA00005842"/>
    </source>
</evidence>
<dbReference type="eggNOG" id="COG0324">
    <property type="taxonomic scope" value="Bacteria"/>
</dbReference>
<organism evidence="14 15">
    <name type="scientific">Flavobacterium limnosediminis JC2902</name>
    <dbReference type="NCBI Taxonomy" id="1341181"/>
    <lineage>
        <taxon>Bacteria</taxon>
        <taxon>Pseudomonadati</taxon>
        <taxon>Bacteroidota</taxon>
        <taxon>Flavobacteriia</taxon>
        <taxon>Flavobacteriales</taxon>
        <taxon>Flavobacteriaceae</taxon>
        <taxon>Flavobacterium</taxon>
    </lineage>
</organism>
<protein>
    <recommendedName>
        <fullName evidence="10">tRNA dimethylallyltransferase</fullName>
        <ecNumber evidence="10">2.5.1.75</ecNumber>
    </recommendedName>
    <alternativeName>
        <fullName evidence="10">Dimethylallyl diphosphate:tRNA dimethylallyltransferase</fullName>
        <shortName evidence="10">DMAPP:tRNA dimethylallyltransferase</shortName>
        <shortName evidence="10">DMATase</shortName>
    </alternativeName>
    <alternativeName>
        <fullName evidence="10">Isopentenyl-diphosphate:tRNA isopentenyltransferase</fullName>
        <shortName evidence="10">IPP transferase</shortName>
        <shortName evidence="10">IPPT</shortName>
        <shortName evidence="10">IPTase</shortName>
    </alternativeName>
</protein>
<dbReference type="SUPFAM" id="SSF52540">
    <property type="entry name" value="P-loop containing nucleoside triphosphate hydrolases"/>
    <property type="match status" value="2"/>
</dbReference>
<dbReference type="GO" id="GO:0052381">
    <property type="term" value="F:tRNA dimethylallyltransferase activity"/>
    <property type="evidence" value="ECO:0007669"/>
    <property type="project" value="UniProtKB-UniRule"/>
</dbReference>
<feature type="region of interest" description="Interaction with substrate tRNA" evidence="10">
    <location>
        <begin position="35"/>
        <end position="38"/>
    </location>
</feature>
<keyword evidence="15" id="KW-1185">Reference proteome</keyword>
<comment type="catalytic activity">
    <reaction evidence="9 10 11">
        <text>adenosine(37) in tRNA + dimethylallyl diphosphate = N(6)-dimethylallyladenosine(37) in tRNA + diphosphate</text>
        <dbReference type="Rhea" id="RHEA:26482"/>
        <dbReference type="Rhea" id="RHEA-COMP:10162"/>
        <dbReference type="Rhea" id="RHEA-COMP:10375"/>
        <dbReference type="ChEBI" id="CHEBI:33019"/>
        <dbReference type="ChEBI" id="CHEBI:57623"/>
        <dbReference type="ChEBI" id="CHEBI:74411"/>
        <dbReference type="ChEBI" id="CHEBI:74415"/>
        <dbReference type="EC" id="2.5.1.75"/>
    </reaction>
</comment>
<accession>V6SIE3</accession>
<feature type="site" description="Interaction with substrate tRNA" evidence="10">
    <location>
        <position position="123"/>
    </location>
</feature>
<dbReference type="InterPro" id="IPR039657">
    <property type="entry name" value="Dimethylallyltransferase"/>
</dbReference>
<gene>
    <name evidence="10" type="primary">miaA</name>
    <name evidence="14" type="ORF">FLJC2902T_24470</name>
</gene>
<keyword evidence="7 10" id="KW-0067">ATP-binding</keyword>
<dbReference type="Gene3D" id="3.40.50.300">
    <property type="entry name" value="P-loop containing nucleotide triphosphate hydrolases"/>
    <property type="match status" value="1"/>
</dbReference>
<feature type="binding site" evidence="10">
    <location>
        <begin position="12"/>
        <end position="17"/>
    </location>
    <ligand>
        <name>substrate</name>
    </ligand>
</feature>
<evidence type="ECO:0000256" key="4">
    <source>
        <dbReference type="ARBA" id="ARBA00022679"/>
    </source>
</evidence>
<dbReference type="AlphaFoldDB" id="V6SIE3"/>
<keyword evidence="5 10" id="KW-0819">tRNA processing</keyword>
<dbReference type="InterPro" id="IPR027417">
    <property type="entry name" value="P-loop_NTPase"/>
</dbReference>
<dbReference type="STRING" id="1341181.FLJC2902T_24470"/>
<proteinExistence type="inferred from homology"/>
<keyword evidence="8 10" id="KW-0460">Magnesium</keyword>
<evidence type="ECO:0000256" key="1">
    <source>
        <dbReference type="ARBA" id="ARBA00001946"/>
    </source>
</evidence>
<dbReference type="EMBL" id="AVGG01000018">
    <property type="protein sequence ID" value="ESU26478.1"/>
    <property type="molecule type" value="Genomic_DNA"/>
</dbReference>
<dbReference type="HAMAP" id="MF_00185">
    <property type="entry name" value="IPP_trans"/>
    <property type="match status" value="1"/>
</dbReference>
<comment type="caution">
    <text evidence="14">The sequence shown here is derived from an EMBL/GenBank/DDBJ whole genome shotgun (WGS) entry which is preliminary data.</text>
</comment>
<evidence type="ECO:0000256" key="10">
    <source>
        <dbReference type="HAMAP-Rule" id="MF_00185"/>
    </source>
</evidence>
<sequence length="319" mass="36871">MNNYLITIIGPTAIGKTALSIKLAQHFGCEIISCDSRQFFKEMTIGTAVPNPTELAAAKHHFIQNKSVFEQYSVGDFETEALAKLDELFKENNIQIMVGGSGLYVDAVLKGFDDFPAIDASVREEIRKEYEAKGITYLQNELEKRDIGFFTKITAENPQTLLNPQRMMRFVEVCIGSGKPYSSFIGQKKNTRNFTPIVIGLEAEREKMYERINLRVDLMMKEGLLEEAQALYPNRNLNALQTVGYRELFDYFDGKTTLDFAVEEIKKNTRRFAKRQITWFKRTENTNWFDYLTDISEITNFVESEIENRSNTEEKRYNR</sequence>
<feature type="binding site" evidence="10">
    <location>
        <begin position="10"/>
        <end position="17"/>
    </location>
    <ligand>
        <name>ATP</name>
        <dbReference type="ChEBI" id="CHEBI:30616"/>
    </ligand>
</feature>
<comment type="caution">
    <text evidence="10">Lacks conserved residue(s) required for the propagation of feature annotation.</text>
</comment>
<feature type="site" description="Interaction with substrate tRNA" evidence="10">
    <location>
        <position position="101"/>
    </location>
</feature>
<dbReference type="InterPro" id="IPR018022">
    <property type="entry name" value="IPT"/>
</dbReference>
<dbReference type="GO" id="GO:0005524">
    <property type="term" value="F:ATP binding"/>
    <property type="evidence" value="ECO:0007669"/>
    <property type="project" value="UniProtKB-UniRule"/>
</dbReference>
<reference evidence="14 15" key="1">
    <citation type="submission" date="2013-08" db="EMBL/GenBank/DDBJ databases">
        <title>Flavobacterium limnosediminis JC2902 genome sequencing.</title>
        <authorList>
            <person name="Lee K."/>
            <person name="Yi H."/>
            <person name="Park S."/>
            <person name="Chun J."/>
        </authorList>
    </citation>
    <scope>NUCLEOTIDE SEQUENCE [LARGE SCALE GENOMIC DNA]</scope>
    <source>
        <strain evidence="14 15">JC2902</strain>
    </source>
</reference>
<evidence type="ECO:0000256" key="9">
    <source>
        <dbReference type="ARBA" id="ARBA00049563"/>
    </source>
</evidence>
<evidence type="ECO:0000256" key="6">
    <source>
        <dbReference type="ARBA" id="ARBA00022741"/>
    </source>
</evidence>
<dbReference type="Gene3D" id="1.10.20.140">
    <property type="match status" value="1"/>
</dbReference>
<comment type="similarity">
    <text evidence="3 10 13">Belongs to the IPP transferase family.</text>
</comment>
<dbReference type="Proteomes" id="UP000018004">
    <property type="component" value="Unassembled WGS sequence"/>
</dbReference>
<dbReference type="EC" id="2.5.1.75" evidence="10"/>
<evidence type="ECO:0000256" key="13">
    <source>
        <dbReference type="RuleBase" id="RU003785"/>
    </source>
</evidence>
<dbReference type="Pfam" id="PF01715">
    <property type="entry name" value="IPPT"/>
    <property type="match status" value="1"/>
</dbReference>
<dbReference type="GO" id="GO:0006400">
    <property type="term" value="P:tRNA modification"/>
    <property type="evidence" value="ECO:0007669"/>
    <property type="project" value="TreeGrafter"/>
</dbReference>
<dbReference type="NCBIfam" id="TIGR00174">
    <property type="entry name" value="miaA"/>
    <property type="match status" value="1"/>
</dbReference>
<keyword evidence="4 10" id="KW-0808">Transferase</keyword>
<dbReference type="PATRIC" id="fig|1341181.4.peg.2409"/>
<comment type="cofactor">
    <cofactor evidence="1 10">
        <name>Mg(2+)</name>
        <dbReference type="ChEBI" id="CHEBI:18420"/>
    </cofactor>
</comment>
<evidence type="ECO:0000313" key="14">
    <source>
        <dbReference type="EMBL" id="ESU26478.1"/>
    </source>
</evidence>
<evidence type="ECO:0000256" key="8">
    <source>
        <dbReference type="ARBA" id="ARBA00022842"/>
    </source>
</evidence>
<evidence type="ECO:0000256" key="12">
    <source>
        <dbReference type="RuleBase" id="RU003784"/>
    </source>
</evidence>
<comment type="function">
    <text evidence="2 10 12">Catalyzes the transfer of a dimethylallyl group onto the adenine at position 37 in tRNAs that read codons beginning with uridine, leading to the formation of N6-(dimethylallyl)adenosine (i(6)A).</text>
</comment>
<dbReference type="OrthoDB" id="9776390at2"/>
<evidence type="ECO:0000256" key="7">
    <source>
        <dbReference type="ARBA" id="ARBA00022840"/>
    </source>
</evidence>
<comment type="subunit">
    <text evidence="10">Monomer.</text>
</comment>
<evidence type="ECO:0000256" key="5">
    <source>
        <dbReference type="ARBA" id="ARBA00022694"/>
    </source>
</evidence>
<name>V6SIE3_9FLAO</name>
<dbReference type="PANTHER" id="PTHR11088">
    <property type="entry name" value="TRNA DIMETHYLALLYLTRANSFERASE"/>
    <property type="match status" value="1"/>
</dbReference>
<evidence type="ECO:0000256" key="11">
    <source>
        <dbReference type="RuleBase" id="RU003783"/>
    </source>
</evidence>
<feature type="region of interest" description="Interaction with substrate tRNA" evidence="10">
    <location>
        <begin position="165"/>
        <end position="169"/>
    </location>
</feature>
<evidence type="ECO:0000256" key="2">
    <source>
        <dbReference type="ARBA" id="ARBA00003213"/>
    </source>
</evidence>
<dbReference type="PANTHER" id="PTHR11088:SF60">
    <property type="entry name" value="TRNA DIMETHYLALLYLTRANSFERASE"/>
    <property type="match status" value="1"/>
</dbReference>
<evidence type="ECO:0000313" key="15">
    <source>
        <dbReference type="Proteomes" id="UP000018004"/>
    </source>
</evidence>
<keyword evidence="6 10" id="KW-0547">Nucleotide-binding</keyword>